<feature type="compositionally biased region" description="Polar residues" evidence="1">
    <location>
        <begin position="340"/>
        <end position="362"/>
    </location>
</feature>
<dbReference type="GO" id="GO:0043622">
    <property type="term" value="P:cortical microtubule organization"/>
    <property type="evidence" value="ECO:0007669"/>
    <property type="project" value="TreeGrafter"/>
</dbReference>
<reference evidence="2" key="2">
    <citation type="journal article" date="2024" name="Plant">
        <title>Genomic evolution and insights into agronomic trait innovations of Sesamum species.</title>
        <authorList>
            <person name="Miao H."/>
            <person name="Wang L."/>
            <person name="Qu L."/>
            <person name="Liu H."/>
            <person name="Sun Y."/>
            <person name="Le M."/>
            <person name="Wang Q."/>
            <person name="Wei S."/>
            <person name="Zheng Y."/>
            <person name="Lin W."/>
            <person name="Duan Y."/>
            <person name="Cao H."/>
            <person name="Xiong S."/>
            <person name="Wang X."/>
            <person name="Wei L."/>
            <person name="Li C."/>
            <person name="Ma Q."/>
            <person name="Ju M."/>
            <person name="Zhao R."/>
            <person name="Li G."/>
            <person name="Mu C."/>
            <person name="Tian Q."/>
            <person name="Mei H."/>
            <person name="Zhang T."/>
            <person name="Gao T."/>
            <person name="Zhang H."/>
        </authorList>
    </citation>
    <scope>NUCLEOTIDE SEQUENCE</scope>
    <source>
        <strain evidence="2">3651</strain>
    </source>
</reference>
<dbReference type="AlphaFoldDB" id="A0AAE1Y542"/>
<feature type="compositionally biased region" description="Polar residues" evidence="1">
    <location>
        <begin position="898"/>
        <end position="918"/>
    </location>
</feature>
<keyword evidence="3" id="KW-1185">Reference proteome</keyword>
<feature type="compositionally biased region" description="Low complexity" evidence="1">
    <location>
        <begin position="191"/>
        <end position="200"/>
    </location>
</feature>
<feature type="compositionally biased region" description="Basic and acidic residues" evidence="1">
    <location>
        <begin position="441"/>
        <end position="460"/>
    </location>
</feature>
<dbReference type="Proteomes" id="UP001293254">
    <property type="component" value="Unassembled WGS sequence"/>
</dbReference>
<feature type="region of interest" description="Disordered" evidence="1">
    <location>
        <begin position="432"/>
        <end position="460"/>
    </location>
</feature>
<evidence type="ECO:0000313" key="3">
    <source>
        <dbReference type="Proteomes" id="UP001293254"/>
    </source>
</evidence>
<protein>
    <submittedName>
        <fullName evidence="2">Uncharacterized protein</fullName>
    </submittedName>
</protein>
<feature type="region of interest" description="Disordered" evidence="1">
    <location>
        <begin position="82"/>
        <end position="376"/>
    </location>
</feature>
<dbReference type="PANTHER" id="PTHR31949:SF3">
    <property type="entry name" value="RUN_FYVE DOMAIN PROTEIN"/>
    <property type="match status" value="1"/>
</dbReference>
<feature type="region of interest" description="Disordered" evidence="1">
    <location>
        <begin position="1056"/>
        <end position="1117"/>
    </location>
</feature>
<evidence type="ECO:0000256" key="1">
    <source>
        <dbReference type="SAM" id="MobiDB-lite"/>
    </source>
</evidence>
<reference evidence="2" key="1">
    <citation type="submission" date="2020-06" db="EMBL/GenBank/DDBJ databases">
        <authorList>
            <person name="Li T."/>
            <person name="Hu X."/>
            <person name="Zhang T."/>
            <person name="Song X."/>
            <person name="Zhang H."/>
            <person name="Dai N."/>
            <person name="Sheng W."/>
            <person name="Hou X."/>
            <person name="Wei L."/>
        </authorList>
    </citation>
    <scope>NUCLEOTIDE SEQUENCE</scope>
    <source>
        <strain evidence="2">3651</strain>
        <tissue evidence="2">Leaf</tissue>
    </source>
</reference>
<feature type="compositionally biased region" description="Basic and acidic residues" evidence="1">
    <location>
        <begin position="11"/>
        <end position="20"/>
    </location>
</feature>
<sequence length="1127" mass="121594">MPTSPAMRISPGRELRAENHKRVRSLESRILYQENEDDLALFNEVQNKERDNFLLQSNDNFDDIFPTKLSCFSDYKLGSSIPARGESSDLLNEEGDKSDYDWLITPPETPLFASLDDEAPPGNLAPRGRPRSQPVSISRSPTMEKGYRSGRGSASPHRRSPSPGSSNSTLQSRSRPFSATHSSPPPTLQHPSPSRRLSSPPSKPIPVPRSSTPTPKRMTTGSAGTTASTRVRGTSPVKTSRVNSASPKISAWQSDIPGFSSEAPPNLRTSLADRPASYVRGSSPASRNGSRYGRKSMSPTASRCVSSSHSHEGSPFSSHRKGSVASSGDDDVDSLRLTPVSRSDLSASRSIAPYPSNSTMSFSKKPMKNLSSSAPKRSFDLVRQMDRKGPQDMFRPLLSSVPSSAFYVGKASASHHSLTSRNSSVANSSIASFDQATSGAHDTEGSEQNHEDPISGHVEGHYPDVHDEVFVMQQAEALSEYVENRIVEDMFGCQDGEIDGPSVVGSLLGIAESCNELDATTGGDTDVIVLDRKHDYADTNGTPDMVICFKCGVAFHSADVVTEGNLLLCPDCKNLEINSTITNPLKILMFGEKNTGDTIQILDHGSLEGLEQPASILESLQVTCTGETGRINLDKVASQSQHSYSDSSQNLSVTVIEEEDLTFATPQLIRQLMDGDSGYQQLQHAGVSSNSEADVSEGAGISLLLKRSSSIKGHIVQSRSFTASNTSYDDFSYARDSVNSIRSSIEHSSASVSSSVDLGSSRQTDICNHRQSSGQKADMEYNRCEMSLKHKRSVSSLSGASSHTFLVPSITPSCHEDSLEVIAADINKEVRVDADPCGQSLASECTEAESTCTDIESNNILKTSAEQSCHLMNAQDTSVLSVLISEEPASHENGHDFINNSSNSMHAETSSAHSQTPIQEEDATPSSCADRVGVAGVPNLSSLDVISEMEIENAEVISADSYSDVDSTNSKNGTTELRHNDVVTAEHGVVEESRILLEDIGETKARSLTLEEATDAILFCRSIAHNLAYEAANIAIDNESLQVEVLRPTVTFASKSNSQRKDVRLRNVGKRSSKSQKAQQDRLEMETKPAPCSETEQKSSPRIIGAPNNGDSVKPPKLESKCNCVIM</sequence>
<feature type="region of interest" description="Disordered" evidence="1">
    <location>
        <begin position="891"/>
        <end position="928"/>
    </location>
</feature>
<proteinExistence type="predicted"/>
<feature type="compositionally biased region" description="Low complexity" evidence="1">
    <location>
        <begin position="150"/>
        <end position="168"/>
    </location>
</feature>
<name>A0AAE1Y542_9LAMI</name>
<feature type="compositionally biased region" description="Polar residues" evidence="1">
    <location>
        <begin position="169"/>
        <end position="182"/>
    </location>
</feature>
<gene>
    <name evidence="2" type="ORF">Salat_1975500</name>
</gene>
<feature type="compositionally biased region" description="Low complexity" evidence="1">
    <location>
        <begin position="302"/>
        <end position="327"/>
    </location>
</feature>
<feature type="compositionally biased region" description="Low complexity" evidence="1">
    <location>
        <begin position="219"/>
        <end position="229"/>
    </location>
</feature>
<feature type="compositionally biased region" description="Polar residues" evidence="1">
    <location>
        <begin position="236"/>
        <end position="253"/>
    </location>
</feature>
<feature type="region of interest" description="Disordered" evidence="1">
    <location>
        <begin position="1"/>
        <end position="20"/>
    </location>
</feature>
<evidence type="ECO:0000313" key="2">
    <source>
        <dbReference type="EMBL" id="KAK4423926.1"/>
    </source>
</evidence>
<dbReference type="EMBL" id="JACGWO010000007">
    <property type="protein sequence ID" value="KAK4423926.1"/>
    <property type="molecule type" value="Genomic_DNA"/>
</dbReference>
<accession>A0AAE1Y542</accession>
<dbReference type="PANTHER" id="PTHR31949">
    <property type="entry name" value="GASTRIC MUCIN-LIKE PROTEIN"/>
    <property type="match status" value="1"/>
</dbReference>
<comment type="caution">
    <text evidence="2">The sequence shown here is derived from an EMBL/GenBank/DDBJ whole genome shotgun (WGS) entry which is preliminary data.</text>
</comment>
<dbReference type="GO" id="GO:0055028">
    <property type="term" value="C:cortical microtubule"/>
    <property type="evidence" value="ECO:0007669"/>
    <property type="project" value="TreeGrafter"/>
</dbReference>
<organism evidence="2 3">
    <name type="scientific">Sesamum alatum</name>
    <dbReference type="NCBI Taxonomy" id="300844"/>
    <lineage>
        <taxon>Eukaryota</taxon>
        <taxon>Viridiplantae</taxon>
        <taxon>Streptophyta</taxon>
        <taxon>Embryophyta</taxon>
        <taxon>Tracheophyta</taxon>
        <taxon>Spermatophyta</taxon>
        <taxon>Magnoliopsida</taxon>
        <taxon>eudicotyledons</taxon>
        <taxon>Gunneridae</taxon>
        <taxon>Pentapetalae</taxon>
        <taxon>asterids</taxon>
        <taxon>lamiids</taxon>
        <taxon>Lamiales</taxon>
        <taxon>Pedaliaceae</taxon>
        <taxon>Sesamum</taxon>
    </lineage>
</organism>